<dbReference type="InterPro" id="IPR002010">
    <property type="entry name" value="T3SS_IM_R"/>
</dbReference>
<feature type="region of interest" description="Disordered" evidence="7">
    <location>
        <begin position="254"/>
        <end position="274"/>
    </location>
</feature>
<evidence type="ECO:0000256" key="2">
    <source>
        <dbReference type="ARBA" id="ARBA00009772"/>
    </source>
</evidence>
<evidence type="ECO:0000256" key="3">
    <source>
        <dbReference type="ARBA" id="ARBA00022475"/>
    </source>
</evidence>
<comment type="caution">
    <text evidence="9">The sequence shown here is derived from an EMBL/GenBank/DDBJ whole genome shotgun (WGS) entry which is preliminary data.</text>
</comment>
<keyword evidence="9" id="KW-0969">Cilium</keyword>
<feature type="transmembrane region" description="Helical" evidence="8">
    <location>
        <begin position="178"/>
        <end position="203"/>
    </location>
</feature>
<dbReference type="GO" id="GO:0006605">
    <property type="term" value="P:protein targeting"/>
    <property type="evidence" value="ECO:0007669"/>
    <property type="project" value="InterPro"/>
</dbReference>
<dbReference type="PRINTS" id="PR00953">
    <property type="entry name" value="TYPE3IMRPROT"/>
</dbReference>
<name>A0A7W4TIQ8_KINRA</name>
<gene>
    <name evidence="9" type="ORF">FHR75_000423</name>
</gene>
<keyword evidence="9" id="KW-0966">Cell projection</keyword>
<evidence type="ECO:0000313" key="10">
    <source>
        <dbReference type="Proteomes" id="UP000533269"/>
    </source>
</evidence>
<evidence type="ECO:0000256" key="4">
    <source>
        <dbReference type="ARBA" id="ARBA00022692"/>
    </source>
</evidence>
<dbReference type="OMA" id="APQFNIF"/>
<feature type="transmembrane region" description="Helical" evidence="8">
    <location>
        <begin position="210"/>
        <end position="232"/>
    </location>
</feature>
<dbReference type="GO" id="GO:0005886">
    <property type="term" value="C:plasma membrane"/>
    <property type="evidence" value="ECO:0007669"/>
    <property type="project" value="UniProtKB-SubCell"/>
</dbReference>
<evidence type="ECO:0000313" key="9">
    <source>
        <dbReference type="EMBL" id="MBB2899635.1"/>
    </source>
</evidence>
<evidence type="ECO:0000256" key="1">
    <source>
        <dbReference type="ARBA" id="ARBA00004651"/>
    </source>
</evidence>
<reference evidence="9 10" key="2">
    <citation type="submission" date="2020-08" db="EMBL/GenBank/DDBJ databases">
        <authorList>
            <person name="Partida-Martinez L."/>
            <person name="Huntemann M."/>
            <person name="Clum A."/>
            <person name="Wang J."/>
            <person name="Palaniappan K."/>
            <person name="Ritter S."/>
            <person name="Chen I.-M."/>
            <person name="Stamatis D."/>
            <person name="Reddy T."/>
            <person name="O'Malley R."/>
            <person name="Daum C."/>
            <person name="Shapiro N."/>
            <person name="Ivanova N."/>
            <person name="Kyrpides N."/>
            <person name="Woyke T."/>
        </authorList>
    </citation>
    <scope>NUCLEOTIDE SEQUENCE [LARGE SCALE GENOMIC DNA]</scope>
    <source>
        <strain evidence="9 10">AS2.23</strain>
    </source>
</reference>
<keyword evidence="4 8" id="KW-0812">Transmembrane</keyword>
<dbReference type="Proteomes" id="UP000533269">
    <property type="component" value="Unassembled WGS sequence"/>
</dbReference>
<proteinExistence type="inferred from homology"/>
<evidence type="ECO:0000256" key="5">
    <source>
        <dbReference type="ARBA" id="ARBA00022989"/>
    </source>
</evidence>
<dbReference type="EMBL" id="JACHVY010000001">
    <property type="protein sequence ID" value="MBB2899635.1"/>
    <property type="molecule type" value="Genomic_DNA"/>
</dbReference>
<dbReference type="AlphaFoldDB" id="A0A7W4TIQ8"/>
<keyword evidence="3" id="KW-1003">Cell membrane</keyword>
<sequence>MEGLPAVPLDLLVAVLLASVRSAAFLMLAPPFANKAVNGQVKALLSVGLGLAVAERLRDSVPAVEPGALITAVVQQAVVGAVMGAFVALVFAAVQAAGDMLDLFGGFQMASAYDPLMQSQTAVFGKLYTWTSTALLVVSGGHLLILQGFLRSYDVLPLDAGLDTGTVARVFTEGVAQLVISAVQIAAPLIAVLFLTDIGLGLLSRVAPALNVFAMSFPVKILITLTLAGFAFSMLPGVVDDMAGTARETVVRLVTPGPPDTGGAAAPAGGGEGR</sequence>
<feature type="transmembrane region" description="Helical" evidence="8">
    <location>
        <begin position="69"/>
        <end position="94"/>
    </location>
</feature>
<dbReference type="RefSeq" id="WP_011981707.1">
    <property type="nucleotide sequence ID" value="NZ_JACHVY010000001.1"/>
</dbReference>
<evidence type="ECO:0000256" key="6">
    <source>
        <dbReference type="ARBA" id="ARBA00023136"/>
    </source>
</evidence>
<comment type="similarity">
    <text evidence="2">Belongs to the FliR/MopE/SpaR family.</text>
</comment>
<protein>
    <submittedName>
        <fullName evidence="9">Flagellar biosynthetic protein FliR</fullName>
    </submittedName>
</protein>
<evidence type="ECO:0000256" key="8">
    <source>
        <dbReference type="SAM" id="Phobius"/>
    </source>
</evidence>
<keyword evidence="6 8" id="KW-0472">Membrane</keyword>
<feature type="transmembrane region" description="Helical" evidence="8">
    <location>
        <begin position="127"/>
        <end position="150"/>
    </location>
</feature>
<reference evidence="9 10" key="1">
    <citation type="submission" date="2020-08" db="EMBL/GenBank/DDBJ databases">
        <title>The Agave Microbiome: Exploring the role of microbial communities in plant adaptations to desert environments.</title>
        <authorList>
            <person name="Partida-Martinez L.P."/>
        </authorList>
    </citation>
    <scope>NUCLEOTIDE SEQUENCE [LARGE SCALE GENOMIC DNA]</scope>
    <source>
        <strain evidence="9 10">AS2.23</strain>
    </source>
</reference>
<accession>A0A7W4TIQ8</accession>
<comment type="subcellular location">
    <subcellularLocation>
        <location evidence="1">Cell membrane</location>
        <topology evidence="1">Multi-pass membrane protein</topology>
    </subcellularLocation>
</comment>
<feature type="transmembrane region" description="Helical" evidence="8">
    <location>
        <begin position="6"/>
        <end position="29"/>
    </location>
</feature>
<dbReference type="Pfam" id="PF01311">
    <property type="entry name" value="Bac_export_1"/>
    <property type="match status" value="1"/>
</dbReference>
<evidence type="ECO:0000256" key="7">
    <source>
        <dbReference type="SAM" id="MobiDB-lite"/>
    </source>
</evidence>
<organism evidence="9 10">
    <name type="scientific">Kineococcus radiotolerans</name>
    <dbReference type="NCBI Taxonomy" id="131568"/>
    <lineage>
        <taxon>Bacteria</taxon>
        <taxon>Bacillati</taxon>
        <taxon>Actinomycetota</taxon>
        <taxon>Actinomycetes</taxon>
        <taxon>Kineosporiales</taxon>
        <taxon>Kineosporiaceae</taxon>
        <taxon>Kineococcus</taxon>
    </lineage>
</organism>
<keyword evidence="9" id="KW-0282">Flagellum</keyword>
<keyword evidence="5 8" id="KW-1133">Transmembrane helix</keyword>
<dbReference type="PANTHER" id="PTHR30065">
    <property type="entry name" value="FLAGELLAR BIOSYNTHETIC PROTEIN FLIR"/>
    <property type="match status" value="1"/>
</dbReference>
<dbReference type="PANTHER" id="PTHR30065:SF1">
    <property type="entry name" value="SURFACE PRESENTATION OF ANTIGENS PROTEIN SPAR"/>
    <property type="match status" value="1"/>
</dbReference>